<proteinExistence type="inferred from homology"/>
<comment type="similarity">
    <text evidence="2">Belongs to the TacA antitoxin family.</text>
</comment>
<reference evidence="3 4" key="1">
    <citation type="submission" date="2017-04" db="EMBL/GenBank/DDBJ databases">
        <authorList>
            <person name="Afonso C.L."/>
            <person name="Miller P.J."/>
            <person name="Scott M.A."/>
            <person name="Spackman E."/>
            <person name="Goraichik I."/>
            <person name="Dimitrov K.M."/>
            <person name="Suarez D.L."/>
            <person name="Swayne D.E."/>
        </authorList>
    </citation>
    <scope>NUCLEOTIDE SEQUENCE [LARGE SCALE GENOMIC DNA]</scope>
    <source>
        <strain evidence="3 4">DSM 3385</strain>
    </source>
</reference>
<evidence type="ECO:0000313" key="4">
    <source>
        <dbReference type="Proteomes" id="UP000192418"/>
    </source>
</evidence>
<dbReference type="STRING" id="1121400.SAMN02746065_102107"/>
<accession>A0A1W1Z6K6</accession>
<dbReference type="OrthoDB" id="5421416at2"/>
<evidence type="ECO:0000313" key="3">
    <source>
        <dbReference type="EMBL" id="SMC44053.1"/>
    </source>
</evidence>
<dbReference type="EMBL" id="FWXY01000002">
    <property type="protein sequence ID" value="SMC44053.1"/>
    <property type="molecule type" value="Genomic_DNA"/>
</dbReference>
<dbReference type="Proteomes" id="UP000192418">
    <property type="component" value="Unassembled WGS sequence"/>
</dbReference>
<dbReference type="Gene3D" id="1.20.5.780">
    <property type="entry name" value="Single helix bin"/>
    <property type="match status" value="1"/>
</dbReference>
<dbReference type="PANTHER" id="PTHR35401:SF2">
    <property type="entry name" value="ABC-TYPE TRANSPORT SYSTEM"/>
    <property type="match status" value="1"/>
</dbReference>
<dbReference type="InterPro" id="IPR014795">
    <property type="entry name" value="TacA_1-like"/>
</dbReference>
<dbReference type="GO" id="GO:0006355">
    <property type="term" value="P:regulation of DNA-templated transcription"/>
    <property type="evidence" value="ECO:0007669"/>
    <property type="project" value="InterPro"/>
</dbReference>
<dbReference type="RefSeq" id="WP_084066782.1">
    <property type="nucleotide sequence ID" value="NZ_FWXY01000002.1"/>
</dbReference>
<evidence type="ECO:0000256" key="2">
    <source>
        <dbReference type="ARBA" id="ARBA00049988"/>
    </source>
</evidence>
<dbReference type="PANTHER" id="PTHR35401">
    <property type="entry name" value="COPG FAMILY HELIX-TURN-HELIX PROTEIN-RELATED-RELATED"/>
    <property type="match status" value="1"/>
</dbReference>
<evidence type="ECO:0000256" key="1">
    <source>
        <dbReference type="ARBA" id="ARBA00022649"/>
    </source>
</evidence>
<organism evidence="3 4">
    <name type="scientific">Desulfocicer vacuolatum DSM 3385</name>
    <dbReference type="NCBI Taxonomy" id="1121400"/>
    <lineage>
        <taxon>Bacteria</taxon>
        <taxon>Pseudomonadati</taxon>
        <taxon>Thermodesulfobacteriota</taxon>
        <taxon>Desulfobacteria</taxon>
        <taxon>Desulfobacterales</taxon>
        <taxon>Desulfobacteraceae</taxon>
        <taxon>Desulfocicer</taxon>
    </lineage>
</organism>
<dbReference type="Pfam" id="PF08681">
    <property type="entry name" value="TacA1"/>
    <property type="match status" value="1"/>
</dbReference>
<sequence>MEAGSQSKTERINLRVQSSAKDLIMLAAGFEGKTVSNFILTSALKCAEKTVQDHQILALNAKDSKSFFEALSAPVRFNSKLTAALGEYDKRVIAK</sequence>
<keyword evidence="1" id="KW-1277">Toxin-antitoxin system</keyword>
<name>A0A1W1Z6K6_9BACT</name>
<dbReference type="InterPro" id="IPR010985">
    <property type="entry name" value="Ribbon_hlx_hlx"/>
</dbReference>
<gene>
    <name evidence="3" type="ORF">SAMN02746065_102107</name>
</gene>
<keyword evidence="4" id="KW-1185">Reference proteome</keyword>
<dbReference type="AlphaFoldDB" id="A0A1W1Z6K6"/>
<protein>
    <submittedName>
        <fullName evidence="3">Uncharacterized conserved protein, DUF1778 family</fullName>
    </submittedName>
</protein>
<dbReference type="SUPFAM" id="SSF47598">
    <property type="entry name" value="Ribbon-helix-helix"/>
    <property type="match status" value="1"/>
</dbReference>